<evidence type="ECO:0000256" key="1">
    <source>
        <dbReference type="SAM" id="MobiDB-lite"/>
    </source>
</evidence>
<feature type="compositionally biased region" description="Polar residues" evidence="1">
    <location>
        <begin position="9"/>
        <end position="20"/>
    </location>
</feature>
<protein>
    <recommendedName>
        <fullName evidence="2">Recombinase-like domain-containing protein</fullName>
    </recommendedName>
</protein>
<name>A0ABQ6C5L8_9BURK</name>
<feature type="region of interest" description="Disordered" evidence="1">
    <location>
        <begin position="1"/>
        <end position="20"/>
    </location>
</feature>
<keyword evidence="4" id="KW-1185">Reference proteome</keyword>
<evidence type="ECO:0000313" key="3">
    <source>
        <dbReference type="EMBL" id="GLS15526.1"/>
    </source>
</evidence>
<dbReference type="Proteomes" id="UP001156903">
    <property type="component" value="Unassembled WGS sequence"/>
</dbReference>
<proteinExistence type="predicted"/>
<gene>
    <name evidence="3" type="ORF">GCM10007935_29620</name>
</gene>
<comment type="caution">
    <text evidence="3">The sequence shown here is derived from an EMBL/GenBank/DDBJ whole genome shotgun (WGS) entry which is preliminary data.</text>
</comment>
<dbReference type="InterPro" id="IPR046789">
    <property type="entry name" value="HTH_62"/>
</dbReference>
<dbReference type="Pfam" id="PF20552">
    <property type="entry name" value="HTH_62"/>
    <property type="match status" value="1"/>
</dbReference>
<evidence type="ECO:0000259" key="2">
    <source>
        <dbReference type="Pfam" id="PF20552"/>
    </source>
</evidence>
<dbReference type="EMBL" id="BSPB01000027">
    <property type="protein sequence ID" value="GLS15526.1"/>
    <property type="molecule type" value="Genomic_DNA"/>
</dbReference>
<accession>A0ABQ6C5L8</accession>
<organism evidence="3 4">
    <name type="scientific">Hydrogenophaga electricum</name>
    <dbReference type="NCBI Taxonomy" id="1230953"/>
    <lineage>
        <taxon>Bacteria</taxon>
        <taxon>Pseudomonadati</taxon>
        <taxon>Pseudomonadota</taxon>
        <taxon>Betaproteobacteria</taxon>
        <taxon>Burkholderiales</taxon>
        <taxon>Comamonadaceae</taxon>
        <taxon>Hydrogenophaga</taxon>
    </lineage>
</organism>
<evidence type="ECO:0000313" key="4">
    <source>
        <dbReference type="Proteomes" id="UP001156903"/>
    </source>
</evidence>
<reference evidence="4" key="1">
    <citation type="journal article" date="2019" name="Int. J. Syst. Evol. Microbiol.">
        <title>The Global Catalogue of Microorganisms (GCM) 10K type strain sequencing project: providing services to taxonomists for standard genome sequencing and annotation.</title>
        <authorList>
            <consortium name="The Broad Institute Genomics Platform"/>
            <consortium name="The Broad Institute Genome Sequencing Center for Infectious Disease"/>
            <person name="Wu L."/>
            <person name="Ma J."/>
        </authorList>
    </citation>
    <scope>NUCLEOTIDE SEQUENCE [LARGE SCALE GENOMIC DNA]</scope>
    <source>
        <strain evidence="4">NBRC 109341</strain>
    </source>
</reference>
<sequence>MRTPELYNETHQTRTAPPTSYESLLGDSIERAFAQGIHDLAGLVAYLNQAGPAGPNGQPWTETTYQQEMARLGA</sequence>
<dbReference type="RefSeq" id="WP_234264252.1">
    <property type="nucleotide sequence ID" value="NZ_BSPB01000027.1"/>
</dbReference>
<feature type="domain" description="Recombinase-like" evidence="2">
    <location>
        <begin position="4"/>
        <end position="74"/>
    </location>
</feature>